<gene>
    <name evidence="1" type="ORF">L1987_18943</name>
</gene>
<name>A0ACB9J341_9ASTR</name>
<organism evidence="1 2">
    <name type="scientific">Smallanthus sonchifolius</name>
    <dbReference type="NCBI Taxonomy" id="185202"/>
    <lineage>
        <taxon>Eukaryota</taxon>
        <taxon>Viridiplantae</taxon>
        <taxon>Streptophyta</taxon>
        <taxon>Embryophyta</taxon>
        <taxon>Tracheophyta</taxon>
        <taxon>Spermatophyta</taxon>
        <taxon>Magnoliopsida</taxon>
        <taxon>eudicotyledons</taxon>
        <taxon>Gunneridae</taxon>
        <taxon>Pentapetalae</taxon>
        <taxon>asterids</taxon>
        <taxon>campanulids</taxon>
        <taxon>Asterales</taxon>
        <taxon>Asteraceae</taxon>
        <taxon>Asteroideae</taxon>
        <taxon>Heliantheae alliance</taxon>
        <taxon>Millerieae</taxon>
        <taxon>Smallanthus</taxon>
    </lineage>
</organism>
<evidence type="ECO:0000313" key="2">
    <source>
        <dbReference type="Proteomes" id="UP001056120"/>
    </source>
</evidence>
<reference evidence="1 2" key="2">
    <citation type="journal article" date="2022" name="Mol. Ecol. Resour.">
        <title>The genomes of chicory, endive, great burdock and yacon provide insights into Asteraceae paleo-polyploidization history and plant inulin production.</title>
        <authorList>
            <person name="Fan W."/>
            <person name="Wang S."/>
            <person name="Wang H."/>
            <person name="Wang A."/>
            <person name="Jiang F."/>
            <person name="Liu H."/>
            <person name="Zhao H."/>
            <person name="Xu D."/>
            <person name="Zhang Y."/>
        </authorList>
    </citation>
    <scope>NUCLEOTIDE SEQUENCE [LARGE SCALE GENOMIC DNA]</scope>
    <source>
        <strain evidence="2">cv. Yunnan</strain>
        <tissue evidence="1">Leaves</tissue>
    </source>
</reference>
<keyword evidence="2" id="KW-1185">Reference proteome</keyword>
<sequence>MEKELSRKTIVELLRQDELEAKAQADEAKAKNAVVSLSSILSTELEKRKSLNVPSKVARVYLRRKLPKDVTSEPPLVVISEDSNQDERYKEISDDASPKVQKTFDEVPKEATPKVTPDVVHKSDIP</sequence>
<dbReference type="Proteomes" id="UP001056120">
    <property type="component" value="Linkage Group LG06"/>
</dbReference>
<accession>A0ACB9J341</accession>
<protein>
    <submittedName>
        <fullName evidence="1">Uncharacterized protein</fullName>
    </submittedName>
</protein>
<reference evidence="2" key="1">
    <citation type="journal article" date="2022" name="Mol. Ecol. Resour.">
        <title>The genomes of chicory, endive, great burdock and yacon provide insights into Asteraceae palaeo-polyploidization history and plant inulin production.</title>
        <authorList>
            <person name="Fan W."/>
            <person name="Wang S."/>
            <person name="Wang H."/>
            <person name="Wang A."/>
            <person name="Jiang F."/>
            <person name="Liu H."/>
            <person name="Zhao H."/>
            <person name="Xu D."/>
            <person name="Zhang Y."/>
        </authorList>
    </citation>
    <scope>NUCLEOTIDE SEQUENCE [LARGE SCALE GENOMIC DNA]</scope>
    <source>
        <strain evidence="2">cv. Yunnan</strain>
    </source>
</reference>
<comment type="caution">
    <text evidence="1">The sequence shown here is derived from an EMBL/GenBank/DDBJ whole genome shotgun (WGS) entry which is preliminary data.</text>
</comment>
<dbReference type="EMBL" id="CM042023">
    <property type="protein sequence ID" value="KAI3814195.1"/>
    <property type="molecule type" value="Genomic_DNA"/>
</dbReference>
<evidence type="ECO:0000313" key="1">
    <source>
        <dbReference type="EMBL" id="KAI3814195.1"/>
    </source>
</evidence>
<proteinExistence type="predicted"/>